<name>A0AAV2NIZ9_9HYME</name>
<feature type="compositionally biased region" description="Polar residues" evidence="1">
    <location>
        <begin position="55"/>
        <end position="71"/>
    </location>
</feature>
<evidence type="ECO:0000313" key="3">
    <source>
        <dbReference type="Proteomes" id="UP001497644"/>
    </source>
</evidence>
<feature type="compositionally biased region" description="Low complexity" evidence="1">
    <location>
        <begin position="88"/>
        <end position="99"/>
    </location>
</feature>
<evidence type="ECO:0000313" key="2">
    <source>
        <dbReference type="EMBL" id="CAL1680152.1"/>
    </source>
</evidence>
<gene>
    <name evidence="2" type="ORF">LPLAT_LOCUS6224</name>
</gene>
<reference evidence="2" key="1">
    <citation type="submission" date="2024-04" db="EMBL/GenBank/DDBJ databases">
        <authorList>
            <consortium name="Molecular Ecology Group"/>
        </authorList>
    </citation>
    <scope>NUCLEOTIDE SEQUENCE</scope>
</reference>
<proteinExistence type="predicted"/>
<dbReference type="AlphaFoldDB" id="A0AAV2NIZ9"/>
<feature type="compositionally biased region" description="Low complexity" evidence="1">
    <location>
        <begin position="117"/>
        <end position="129"/>
    </location>
</feature>
<sequence>MDINHRDDRNRRSSAVSRERIILYVDDFATATGQDLSSEFRADDVYVLSIEPDGSGTSHRSSLYPPDSSSFHLDDRSTLYPLNSGERSPSSNLLYSQSSTPRRSRCNLDVDQRSSRRSSMQSNRSRTNSYSRPTPLGRRITGT</sequence>
<keyword evidence="3" id="KW-1185">Reference proteome</keyword>
<accession>A0AAV2NIZ9</accession>
<dbReference type="Proteomes" id="UP001497644">
    <property type="component" value="Chromosome 2"/>
</dbReference>
<feature type="region of interest" description="Disordered" evidence="1">
    <location>
        <begin position="51"/>
        <end position="143"/>
    </location>
</feature>
<dbReference type="EMBL" id="OZ034825">
    <property type="protein sequence ID" value="CAL1680152.1"/>
    <property type="molecule type" value="Genomic_DNA"/>
</dbReference>
<evidence type="ECO:0000256" key="1">
    <source>
        <dbReference type="SAM" id="MobiDB-lite"/>
    </source>
</evidence>
<protein>
    <submittedName>
        <fullName evidence="2">Uncharacterized protein</fullName>
    </submittedName>
</protein>
<organism evidence="2 3">
    <name type="scientific">Lasius platythorax</name>
    <dbReference type="NCBI Taxonomy" id="488582"/>
    <lineage>
        <taxon>Eukaryota</taxon>
        <taxon>Metazoa</taxon>
        <taxon>Ecdysozoa</taxon>
        <taxon>Arthropoda</taxon>
        <taxon>Hexapoda</taxon>
        <taxon>Insecta</taxon>
        <taxon>Pterygota</taxon>
        <taxon>Neoptera</taxon>
        <taxon>Endopterygota</taxon>
        <taxon>Hymenoptera</taxon>
        <taxon>Apocrita</taxon>
        <taxon>Aculeata</taxon>
        <taxon>Formicoidea</taxon>
        <taxon>Formicidae</taxon>
        <taxon>Formicinae</taxon>
        <taxon>Lasius</taxon>
        <taxon>Lasius</taxon>
    </lineage>
</organism>